<dbReference type="RefSeq" id="WP_307233853.1">
    <property type="nucleotide sequence ID" value="NZ_JAUSVF010000002.1"/>
</dbReference>
<dbReference type="InterPro" id="IPR044914">
    <property type="entry name" value="Endosialidase_C_dom_sf"/>
</dbReference>
<dbReference type="Gene3D" id="1.10.10.10">
    <property type="entry name" value="Winged helix-like DNA-binding domain superfamily/Winged helix DNA-binding domain"/>
    <property type="match status" value="1"/>
</dbReference>
<dbReference type="EMBL" id="JAUSVF010000002">
    <property type="protein sequence ID" value="MDQ0322301.1"/>
    <property type="molecule type" value="Genomic_DNA"/>
</dbReference>
<evidence type="ECO:0000313" key="1">
    <source>
        <dbReference type="EMBL" id="MDQ0322301.1"/>
    </source>
</evidence>
<gene>
    <name evidence="1" type="ORF">QO002_004507</name>
</gene>
<sequence length="849" mass="93288">MDRRSFLRASALIVGDSGVSHLITTDETYAATHAAVNAGFVFEHVHAFRRATIPDYVRIIRLSGYNSPGDGGGHEKVRIAKPDVVMNWHDQSADGAWWETVAEFSNPRLLGANGSDRTIDTAAITSEIRRGGRAILPAGTYRIDARRIDLRLLQGPGLVDLSTGSQVVADALADRGGLAQRYITEVKNAGNNSATQSIAVHNGKLYRSQQNRIAENAYAYDSIVDITELELPFGDGRSRSTIDYTSDANSQLPNYTVALKGLGHGDGIAFLTEDDQTWLYGHCSAPAGSSDPESEANGYIKFPWHGASTEVEPTGARFYRNLQGVGNPNFGMSVDGRWLLFVQRDVDEFGIITAGRSSVTTYRVVVHSREAIESAIDHTTVRPFAKFVVVPDKLADAIYAQAGIASDGKYIYVTFSGARVIGRTWLYVYTLTGEFVKSVCTSGIRAENADVYLNGIGGWLPAFYETEGLAFHKDKLLTASRYLFVEGSPVVSWRGYNYVYIGNIPSAEKLPTNIAFWAPTMSPATHGNYNASTEYRRGTVLFHHYVTAYITGGVYGDEEFSIDVDAYTYPYIENSFNGMATSRSDYSICYNPLNTGWVVPTYTARTNGEHYFYNGEKLASGEHFSIQGAKLSFNGSDIALQHIQGLATSAALLLTNELNTTQPNSAILYVGNSSRGLLAGPGAVVTYGDLYPSANNTFSCGLATHRWTVISAETPAISTSDETMERFGVIEEAERAAALEIKANIRKYKLLDSIEKKGEDNARWHYGVAAQHVDLIMRNHGLNPHEYAFFCYDEWEATYDVWDEWHNVYDQNGKIITPAGRKLVAPARAAGCVYGIRYEELLCFILAAT</sequence>
<dbReference type="CDD" id="cd10144">
    <property type="entry name" value="Peptidase_S74_CIMCD"/>
    <property type="match status" value="1"/>
</dbReference>
<evidence type="ECO:0008006" key="3">
    <source>
        <dbReference type="Google" id="ProtNLM"/>
    </source>
</evidence>
<evidence type="ECO:0000313" key="2">
    <source>
        <dbReference type="Proteomes" id="UP001230207"/>
    </source>
</evidence>
<reference evidence="1 2" key="1">
    <citation type="submission" date="2023-07" db="EMBL/GenBank/DDBJ databases">
        <title>Genomic Encyclopedia of Type Strains, Phase IV (KMG-IV): sequencing the most valuable type-strain genomes for metagenomic binning, comparative biology and taxonomic classification.</title>
        <authorList>
            <person name="Goeker M."/>
        </authorList>
    </citation>
    <scope>NUCLEOTIDE SEQUENCE [LARGE SCALE GENOMIC DNA]</scope>
    <source>
        <strain evidence="1 2">DSM 1112</strain>
    </source>
</reference>
<proteinExistence type="predicted"/>
<organism evidence="1 2">
    <name type="scientific">Pararhizobium capsulatum DSM 1112</name>
    <dbReference type="NCBI Taxonomy" id="1121113"/>
    <lineage>
        <taxon>Bacteria</taxon>
        <taxon>Pseudomonadati</taxon>
        <taxon>Pseudomonadota</taxon>
        <taxon>Alphaproteobacteria</taxon>
        <taxon>Hyphomicrobiales</taxon>
        <taxon>Rhizobiaceae</taxon>
        <taxon>Rhizobium/Agrobacterium group</taxon>
        <taxon>Pararhizobium</taxon>
    </lineage>
</organism>
<dbReference type="Gene3D" id="4.10.1090.10">
    <property type="entry name" value="Endosialidase, domain 4"/>
    <property type="match status" value="1"/>
</dbReference>
<dbReference type="InterPro" id="IPR036388">
    <property type="entry name" value="WH-like_DNA-bd_sf"/>
</dbReference>
<protein>
    <recommendedName>
        <fullName evidence="3">Peptidase S74 domain-containing protein</fullName>
    </recommendedName>
</protein>
<dbReference type="Proteomes" id="UP001230207">
    <property type="component" value="Unassembled WGS sequence"/>
</dbReference>
<accession>A0ABU0BVL9</accession>
<comment type="caution">
    <text evidence="1">The sequence shown here is derived from an EMBL/GenBank/DDBJ whole genome shotgun (WGS) entry which is preliminary data.</text>
</comment>
<name>A0ABU0BVL9_9HYPH</name>
<keyword evidence="2" id="KW-1185">Reference proteome</keyword>